<proteinExistence type="inferred from homology"/>
<keyword evidence="7" id="KW-0479">Metal-binding</keyword>
<gene>
    <name evidence="18" type="ORF">POM88_012403</name>
</gene>
<comment type="subcellular location">
    <subcellularLocation>
        <location evidence="2">Membrane</location>
        <topology evidence="2">Single-pass membrane protein</topology>
    </subcellularLocation>
</comment>
<dbReference type="InterPro" id="IPR001841">
    <property type="entry name" value="Znf_RING"/>
</dbReference>
<keyword evidence="8 14" id="KW-0863">Zinc-finger</keyword>
<dbReference type="Proteomes" id="UP001237642">
    <property type="component" value="Unassembled WGS sequence"/>
</dbReference>
<dbReference type="GO" id="GO:0061630">
    <property type="term" value="F:ubiquitin protein ligase activity"/>
    <property type="evidence" value="ECO:0007669"/>
    <property type="project" value="UniProtKB-EC"/>
</dbReference>
<evidence type="ECO:0000313" key="18">
    <source>
        <dbReference type="EMBL" id="KAK1393347.1"/>
    </source>
</evidence>
<comment type="pathway">
    <text evidence="3">Protein modification; protein ubiquitination.</text>
</comment>
<organism evidence="18 19">
    <name type="scientific">Heracleum sosnowskyi</name>
    <dbReference type="NCBI Taxonomy" id="360622"/>
    <lineage>
        <taxon>Eukaryota</taxon>
        <taxon>Viridiplantae</taxon>
        <taxon>Streptophyta</taxon>
        <taxon>Embryophyta</taxon>
        <taxon>Tracheophyta</taxon>
        <taxon>Spermatophyta</taxon>
        <taxon>Magnoliopsida</taxon>
        <taxon>eudicotyledons</taxon>
        <taxon>Gunneridae</taxon>
        <taxon>Pentapetalae</taxon>
        <taxon>asterids</taxon>
        <taxon>campanulids</taxon>
        <taxon>Apiales</taxon>
        <taxon>Apiaceae</taxon>
        <taxon>Apioideae</taxon>
        <taxon>apioid superclade</taxon>
        <taxon>Tordylieae</taxon>
        <taxon>Tordyliinae</taxon>
        <taxon>Heracleum</taxon>
    </lineage>
</organism>
<dbReference type="Pfam" id="PF13639">
    <property type="entry name" value="zf-RING_2"/>
    <property type="match status" value="1"/>
</dbReference>
<name>A0AAD8N2G1_9APIA</name>
<reference evidence="18" key="2">
    <citation type="submission" date="2023-05" db="EMBL/GenBank/DDBJ databases">
        <authorList>
            <person name="Schelkunov M.I."/>
        </authorList>
    </citation>
    <scope>NUCLEOTIDE SEQUENCE</scope>
    <source>
        <strain evidence="18">Hsosn_3</strain>
        <tissue evidence="18">Leaf</tissue>
    </source>
</reference>
<dbReference type="GO" id="GO:0008270">
    <property type="term" value="F:zinc ion binding"/>
    <property type="evidence" value="ECO:0007669"/>
    <property type="project" value="UniProtKB-KW"/>
</dbReference>
<feature type="domain" description="RING-type" evidence="17">
    <location>
        <begin position="96"/>
        <end position="138"/>
    </location>
</feature>
<evidence type="ECO:0000256" key="13">
    <source>
        <dbReference type="ARBA" id="ARBA00024209"/>
    </source>
</evidence>
<evidence type="ECO:0000256" key="6">
    <source>
        <dbReference type="ARBA" id="ARBA00022692"/>
    </source>
</evidence>
<evidence type="ECO:0000313" key="19">
    <source>
        <dbReference type="Proteomes" id="UP001237642"/>
    </source>
</evidence>
<dbReference type="SUPFAM" id="SSF57850">
    <property type="entry name" value="RING/U-box"/>
    <property type="match status" value="1"/>
</dbReference>
<dbReference type="GO" id="GO:0016567">
    <property type="term" value="P:protein ubiquitination"/>
    <property type="evidence" value="ECO:0007669"/>
    <property type="project" value="InterPro"/>
</dbReference>
<sequence length="208" mass="23088">MGIHDDDHGPTSYNVSGKIMVTAIISLSFVVLLVTLLHIYVRCVLRRQARRRTSLWQIGLFTTAPEPPKTGLDETVLGSLPTFVFKQDHKARTIECTVCLSNFEDGEIIRILPNCKHNFHVACIDTWLSANSTCPVCRTEVEPPQDVAQANEPGIDVPQPTAPPLDDEIQQGTAIGSSSRLSSFRKMLSRDRSSPRIHAGLDDDLERQ</sequence>
<evidence type="ECO:0000256" key="1">
    <source>
        <dbReference type="ARBA" id="ARBA00000900"/>
    </source>
</evidence>
<keyword evidence="11 16" id="KW-1133">Transmembrane helix</keyword>
<evidence type="ECO:0000256" key="8">
    <source>
        <dbReference type="ARBA" id="ARBA00022771"/>
    </source>
</evidence>
<evidence type="ECO:0000256" key="12">
    <source>
        <dbReference type="ARBA" id="ARBA00023136"/>
    </source>
</evidence>
<evidence type="ECO:0000256" key="2">
    <source>
        <dbReference type="ARBA" id="ARBA00004167"/>
    </source>
</evidence>
<dbReference type="EMBL" id="JAUIZM010000003">
    <property type="protein sequence ID" value="KAK1393347.1"/>
    <property type="molecule type" value="Genomic_DNA"/>
</dbReference>
<reference evidence="18" key="1">
    <citation type="submission" date="2023-02" db="EMBL/GenBank/DDBJ databases">
        <title>Genome of toxic invasive species Heracleum sosnowskyi carries increased number of genes despite the absence of recent whole-genome duplications.</title>
        <authorList>
            <person name="Schelkunov M."/>
            <person name="Shtratnikova V."/>
            <person name="Makarenko M."/>
            <person name="Klepikova A."/>
            <person name="Omelchenko D."/>
            <person name="Novikova G."/>
            <person name="Obukhova E."/>
            <person name="Bogdanov V."/>
            <person name="Penin A."/>
            <person name="Logacheva M."/>
        </authorList>
    </citation>
    <scope>NUCLEOTIDE SEQUENCE</scope>
    <source>
        <strain evidence="18">Hsosn_3</strain>
        <tissue evidence="18">Leaf</tissue>
    </source>
</reference>
<comment type="catalytic activity">
    <reaction evidence="1">
        <text>S-ubiquitinyl-[E2 ubiquitin-conjugating enzyme]-L-cysteine + [acceptor protein]-L-lysine = [E2 ubiquitin-conjugating enzyme]-L-cysteine + N(6)-ubiquitinyl-[acceptor protein]-L-lysine.</text>
        <dbReference type="EC" id="2.3.2.27"/>
    </reaction>
</comment>
<protein>
    <recommendedName>
        <fullName evidence="4">RING-type E3 ubiquitin transferase</fullName>
        <ecNumber evidence="4">2.3.2.27</ecNumber>
    </recommendedName>
</protein>
<keyword evidence="19" id="KW-1185">Reference proteome</keyword>
<evidence type="ECO:0000259" key="17">
    <source>
        <dbReference type="PROSITE" id="PS50089"/>
    </source>
</evidence>
<accession>A0AAD8N2G1</accession>
<dbReference type="SMART" id="SM00184">
    <property type="entry name" value="RING"/>
    <property type="match status" value="1"/>
</dbReference>
<dbReference type="CDD" id="cd16461">
    <property type="entry name" value="RING-H2_EL5-like"/>
    <property type="match status" value="1"/>
</dbReference>
<evidence type="ECO:0000256" key="5">
    <source>
        <dbReference type="ARBA" id="ARBA00022679"/>
    </source>
</evidence>
<dbReference type="GO" id="GO:0016020">
    <property type="term" value="C:membrane"/>
    <property type="evidence" value="ECO:0007669"/>
    <property type="project" value="UniProtKB-SubCell"/>
</dbReference>
<evidence type="ECO:0000256" key="11">
    <source>
        <dbReference type="ARBA" id="ARBA00022989"/>
    </source>
</evidence>
<dbReference type="PANTHER" id="PTHR46913">
    <property type="entry name" value="RING-H2 FINGER PROTEIN ATL16"/>
    <property type="match status" value="1"/>
</dbReference>
<feature type="region of interest" description="Disordered" evidence="15">
    <location>
        <begin position="146"/>
        <end position="208"/>
    </location>
</feature>
<feature type="transmembrane region" description="Helical" evidence="16">
    <location>
        <begin position="20"/>
        <end position="41"/>
    </location>
</feature>
<dbReference type="FunFam" id="3.30.40.10:FF:000187">
    <property type="entry name" value="E3 ubiquitin-protein ligase ATL6"/>
    <property type="match status" value="1"/>
</dbReference>
<dbReference type="Gene3D" id="3.30.40.10">
    <property type="entry name" value="Zinc/RING finger domain, C3HC4 (zinc finger)"/>
    <property type="match status" value="1"/>
</dbReference>
<dbReference type="EC" id="2.3.2.27" evidence="4"/>
<comment type="caution">
    <text evidence="18">The sequence shown here is derived from an EMBL/GenBank/DDBJ whole genome shotgun (WGS) entry which is preliminary data.</text>
</comment>
<dbReference type="InterPro" id="IPR044600">
    <property type="entry name" value="ATL1/ATL16-like"/>
</dbReference>
<keyword evidence="12 16" id="KW-0472">Membrane</keyword>
<evidence type="ECO:0000256" key="3">
    <source>
        <dbReference type="ARBA" id="ARBA00004906"/>
    </source>
</evidence>
<dbReference type="AlphaFoldDB" id="A0AAD8N2G1"/>
<evidence type="ECO:0000256" key="7">
    <source>
        <dbReference type="ARBA" id="ARBA00022723"/>
    </source>
</evidence>
<keyword evidence="10" id="KW-0862">Zinc</keyword>
<evidence type="ECO:0000256" key="4">
    <source>
        <dbReference type="ARBA" id="ARBA00012483"/>
    </source>
</evidence>
<evidence type="ECO:0000256" key="9">
    <source>
        <dbReference type="ARBA" id="ARBA00022786"/>
    </source>
</evidence>
<dbReference type="InterPro" id="IPR013083">
    <property type="entry name" value="Znf_RING/FYVE/PHD"/>
</dbReference>
<comment type="similarity">
    <text evidence="13">Belongs to the RING-type zinc finger family. ATL subfamily.</text>
</comment>
<evidence type="ECO:0000256" key="15">
    <source>
        <dbReference type="SAM" id="MobiDB-lite"/>
    </source>
</evidence>
<dbReference type="PANTHER" id="PTHR46913:SF1">
    <property type="entry name" value="RING-H2 FINGER PROTEIN ATL16"/>
    <property type="match status" value="1"/>
</dbReference>
<feature type="compositionally biased region" description="Polar residues" evidence="15">
    <location>
        <begin position="170"/>
        <end position="182"/>
    </location>
</feature>
<evidence type="ECO:0000256" key="14">
    <source>
        <dbReference type="PROSITE-ProRule" id="PRU00175"/>
    </source>
</evidence>
<evidence type="ECO:0000256" key="10">
    <source>
        <dbReference type="ARBA" id="ARBA00022833"/>
    </source>
</evidence>
<evidence type="ECO:0000256" key="16">
    <source>
        <dbReference type="SAM" id="Phobius"/>
    </source>
</evidence>
<keyword evidence="9" id="KW-0833">Ubl conjugation pathway</keyword>
<dbReference type="PROSITE" id="PS50089">
    <property type="entry name" value="ZF_RING_2"/>
    <property type="match status" value="1"/>
</dbReference>
<keyword evidence="5" id="KW-0808">Transferase</keyword>
<keyword evidence="6 16" id="KW-0812">Transmembrane</keyword>